<evidence type="ECO:0000256" key="1">
    <source>
        <dbReference type="PROSITE-ProRule" id="PRU00285"/>
    </source>
</evidence>
<evidence type="ECO:0000259" key="4">
    <source>
        <dbReference type="PROSITE" id="PS01031"/>
    </source>
</evidence>
<dbReference type="Gene3D" id="2.60.40.790">
    <property type="match status" value="1"/>
</dbReference>
<protein>
    <submittedName>
        <fullName evidence="5">Spore protein SP21</fullName>
    </submittedName>
</protein>
<accession>A0ABY0FM59</accession>
<comment type="similarity">
    <text evidence="1 2">Belongs to the small heat shock protein (HSP20) family.</text>
</comment>
<evidence type="ECO:0000313" key="6">
    <source>
        <dbReference type="Proteomes" id="UP001191019"/>
    </source>
</evidence>
<dbReference type="InterPro" id="IPR031107">
    <property type="entry name" value="Small_HSP"/>
</dbReference>
<reference evidence="5 6" key="2">
    <citation type="journal article" date="2020" name="Cell Rep.">
        <title>Acquisition and Adaptation of Ultra-small Parasitic Reduced Genome Bacteria to Mammalian Hosts.</title>
        <authorList>
            <person name="McLean J.S."/>
            <person name="Bor B."/>
            <person name="Kerns K.A."/>
            <person name="Liu Q."/>
            <person name="To T.T."/>
            <person name="Solden L."/>
            <person name="Hendrickson E.L."/>
            <person name="Wrighton K."/>
            <person name="Shi W."/>
            <person name="He X."/>
        </authorList>
    </citation>
    <scope>NUCLEOTIDE SEQUENCE [LARGE SCALE GENOMIC DNA]</scope>
    <source>
        <strain evidence="5 6">TM7_G3_2_Rum_HOT_351B</strain>
    </source>
</reference>
<comment type="caution">
    <text evidence="5">The sequence shown here is derived from an EMBL/GenBank/DDBJ whole genome shotgun (WGS) entry which is preliminary data.</text>
</comment>
<evidence type="ECO:0000313" key="5">
    <source>
        <dbReference type="EMBL" id="RYC74937.1"/>
    </source>
</evidence>
<keyword evidence="6" id="KW-1185">Reference proteome</keyword>
<dbReference type="RefSeq" id="WP_129734550.1">
    <property type="nucleotide sequence ID" value="NZ_PRLM01000002.1"/>
</dbReference>
<dbReference type="SUPFAM" id="SSF49764">
    <property type="entry name" value="HSP20-like chaperones"/>
    <property type="match status" value="1"/>
</dbReference>
<feature type="region of interest" description="Disordered" evidence="3">
    <location>
        <begin position="38"/>
        <end position="58"/>
    </location>
</feature>
<dbReference type="PROSITE" id="PS01031">
    <property type="entry name" value="SHSP"/>
    <property type="match status" value="1"/>
</dbReference>
<proteinExistence type="inferred from homology"/>
<dbReference type="CDD" id="cd06464">
    <property type="entry name" value="ACD_sHsps-like"/>
    <property type="match status" value="1"/>
</dbReference>
<name>A0ABY0FM59_9BACT</name>
<dbReference type="PANTHER" id="PTHR11527">
    <property type="entry name" value="HEAT-SHOCK PROTEIN 20 FAMILY MEMBER"/>
    <property type="match status" value="1"/>
</dbReference>
<dbReference type="InterPro" id="IPR008978">
    <property type="entry name" value="HSP20-like_chaperone"/>
</dbReference>
<organism evidence="5 6">
    <name type="scientific">Candidatus Nanosyncoccus alces</name>
    <dbReference type="NCBI Taxonomy" id="2171997"/>
    <lineage>
        <taxon>Bacteria</taxon>
        <taxon>Candidatus Saccharimonadota</taxon>
        <taxon>Candidatus Nanosyncoccalia</taxon>
        <taxon>Candidatus Nanosyncoccales</taxon>
        <taxon>Candidatus Nanosyncoccaceae</taxon>
        <taxon>Candidatus Nanosyncoccus</taxon>
    </lineage>
</organism>
<dbReference type="Proteomes" id="UP001191019">
    <property type="component" value="Unassembled WGS sequence"/>
</dbReference>
<dbReference type="Pfam" id="PF00011">
    <property type="entry name" value="HSP20"/>
    <property type="match status" value="1"/>
</dbReference>
<feature type="domain" description="SHSP" evidence="4">
    <location>
        <begin position="57"/>
        <end position="169"/>
    </location>
</feature>
<dbReference type="EMBL" id="PRLM01000002">
    <property type="protein sequence ID" value="RYC74937.1"/>
    <property type="molecule type" value="Genomic_DNA"/>
</dbReference>
<sequence length="169" mass="18635">MARTNSDDLLMEDDLAAAFLGGDEELAAPVETEEEVVAVEEETPESSEPVEDEWENTDDFPGQLAVDVYETADKLVVKARTAGISKSDLDVSISDNILTISGVLSGGEDEQTTRWHIQECYWGEFSRTIALPVQVREDENSVKAELKDGVLTITFEKEKTEAPKKIAIQ</sequence>
<dbReference type="InterPro" id="IPR002068">
    <property type="entry name" value="A-crystallin/Hsp20_dom"/>
</dbReference>
<gene>
    <name evidence="5" type="primary">hspA</name>
    <name evidence="5" type="ORF">G3RUM_00213</name>
</gene>
<reference evidence="5 6" key="1">
    <citation type="journal article" date="2018" name="bioRxiv">
        <title>Evidence of independent acquisition and adaption of ultra-small bacteria to human hosts across the highly diverse yet reduced genomes of the phylum Saccharibacteria.</title>
        <authorList>
            <person name="McLean J.S."/>
            <person name="Bor B."/>
            <person name="To T.T."/>
            <person name="Liu Q."/>
            <person name="Kearns K.A."/>
            <person name="Solden L.M."/>
            <person name="Wrighton K.C."/>
            <person name="He X."/>
            <person name="Shi W."/>
        </authorList>
    </citation>
    <scope>NUCLEOTIDE SEQUENCE [LARGE SCALE GENOMIC DNA]</scope>
    <source>
        <strain evidence="5 6">TM7_G3_2_Rum_HOT_351B</strain>
    </source>
</reference>
<evidence type="ECO:0000256" key="3">
    <source>
        <dbReference type="SAM" id="MobiDB-lite"/>
    </source>
</evidence>
<evidence type="ECO:0000256" key="2">
    <source>
        <dbReference type="RuleBase" id="RU003616"/>
    </source>
</evidence>